<dbReference type="CDD" id="cd16922">
    <property type="entry name" value="HATPase_EvgS-ArcB-TorS-like"/>
    <property type="match status" value="1"/>
</dbReference>
<dbReference type="PANTHER" id="PTHR45339:SF1">
    <property type="entry name" value="HYBRID SIGNAL TRANSDUCTION HISTIDINE KINASE J"/>
    <property type="match status" value="1"/>
</dbReference>
<evidence type="ECO:0000256" key="2">
    <source>
        <dbReference type="ARBA" id="ARBA00004651"/>
    </source>
</evidence>
<feature type="domain" description="HPt" evidence="22">
    <location>
        <begin position="1110"/>
        <end position="1198"/>
    </location>
</feature>
<evidence type="ECO:0000256" key="19">
    <source>
        <dbReference type="SAM" id="Phobius"/>
    </source>
</evidence>
<dbReference type="FunFam" id="3.30.565.10:FF:000010">
    <property type="entry name" value="Sensor histidine kinase RcsC"/>
    <property type="match status" value="1"/>
</dbReference>
<dbReference type="OrthoDB" id="9810730at2"/>
<evidence type="ECO:0000256" key="12">
    <source>
        <dbReference type="ARBA" id="ARBA00022989"/>
    </source>
</evidence>
<comment type="subunit">
    <text evidence="15">At low DSF concentrations, interacts with RpfF.</text>
</comment>
<dbReference type="InterPro" id="IPR000014">
    <property type="entry name" value="PAS"/>
</dbReference>
<dbReference type="SMART" id="SM00448">
    <property type="entry name" value="REC"/>
    <property type="match status" value="1"/>
</dbReference>
<keyword evidence="11" id="KW-0067">ATP-binding</keyword>
<dbReference type="SUPFAM" id="SSF47226">
    <property type="entry name" value="Histidine-containing phosphotransfer domain, HPT domain"/>
    <property type="match status" value="1"/>
</dbReference>
<keyword evidence="13" id="KW-0902">Two-component regulatory system</keyword>
<keyword evidence="12 19" id="KW-1133">Transmembrane helix</keyword>
<evidence type="ECO:0000256" key="11">
    <source>
        <dbReference type="ARBA" id="ARBA00022840"/>
    </source>
</evidence>
<dbReference type="CDD" id="cd00088">
    <property type="entry name" value="HPT"/>
    <property type="match status" value="1"/>
</dbReference>
<dbReference type="InterPro" id="IPR003594">
    <property type="entry name" value="HATPase_dom"/>
</dbReference>
<organism evidence="23 24">
    <name type="scientific">Vibrio inusitatus NBRC 102082</name>
    <dbReference type="NCBI Taxonomy" id="1219070"/>
    <lineage>
        <taxon>Bacteria</taxon>
        <taxon>Pseudomonadati</taxon>
        <taxon>Pseudomonadota</taxon>
        <taxon>Gammaproteobacteria</taxon>
        <taxon>Vibrionales</taxon>
        <taxon>Vibrionaceae</taxon>
        <taxon>Vibrio</taxon>
    </lineage>
</organism>
<evidence type="ECO:0000256" key="6">
    <source>
        <dbReference type="ARBA" id="ARBA00022679"/>
    </source>
</evidence>
<protein>
    <recommendedName>
        <fullName evidence="16">Sensory/regulatory protein RpfC</fullName>
        <ecNumber evidence="3">2.7.13.3</ecNumber>
    </recommendedName>
</protein>
<dbReference type="SUPFAM" id="SSF52172">
    <property type="entry name" value="CheY-like"/>
    <property type="match status" value="1"/>
</dbReference>
<feature type="domain" description="Response regulatory" evidence="21">
    <location>
        <begin position="961"/>
        <end position="1075"/>
    </location>
</feature>
<dbReference type="InterPro" id="IPR011006">
    <property type="entry name" value="CheY-like_superfamily"/>
</dbReference>
<dbReference type="InterPro" id="IPR003661">
    <property type="entry name" value="HisK_dim/P_dom"/>
</dbReference>
<evidence type="ECO:0000259" key="21">
    <source>
        <dbReference type="PROSITE" id="PS50110"/>
    </source>
</evidence>
<feature type="transmembrane region" description="Helical" evidence="19">
    <location>
        <begin position="47"/>
        <end position="67"/>
    </location>
</feature>
<evidence type="ECO:0000256" key="1">
    <source>
        <dbReference type="ARBA" id="ARBA00000085"/>
    </source>
</evidence>
<dbReference type="EMBL" id="BJLF01000004">
    <property type="protein sequence ID" value="GEA50224.1"/>
    <property type="molecule type" value="Genomic_DNA"/>
</dbReference>
<keyword evidence="6" id="KW-0808">Transferase</keyword>
<dbReference type="PROSITE" id="PS50894">
    <property type="entry name" value="HPT"/>
    <property type="match status" value="1"/>
</dbReference>
<keyword evidence="8" id="KW-0547">Nucleotide-binding</keyword>
<dbReference type="InterPro" id="IPR008207">
    <property type="entry name" value="Sig_transdc_His_kin_Hpt_dom"/>
</dbReference>
<proteinExistence type="predicted"/>
<feature type="transmembrane region" description="Helical" evidence="19">
    <location>
        <begin position="402"/>
        <end position="423"/>
    </location>
</feature>
<dbReference type="PROSITE" id="PS50110">
    <property type="entry name" value="RESPONSE_REGULATORY"/>
    <property type="match status" value="1"/>
</dbReference>
<dbReference type="SMART" id="SM00387">
    <property type="entry name" value="HATPase_c"/>
    <property type="match status" value="1"/>
</dbReference>
<accession>A0A4Y3HVC3</accession>
<dbReference type="SUPFAM" id="SSF55785">
    <property type="entry name" value="PYP-like sensor domain (PAS domain)"/>
    <property type="match status" value="1"/>
</dbReference>
<dbReference type="Pfam" id="PF00512">
    <property type="entry name" value="HisKA"/>
    <property type="match status" value="1"/>
</dbReference>
<evidence type="ECO:0000256" key="4">
    <source>
        <dbReference type="ARBA" id="ARBA00022475"/>
    </source>
</evidence>
<keyword evidence="14 19" id="KW-0472">Membrane</keyword>
<dbReference type="SMART" id="SM00388">
    <property type="entry name" value="HisKA"/>
    <property type="match status" value="1"/>
</dbReference>
<evidence type="ECO:0000256" key="7">
    <source>
        <dbReference type="ARBA" id="ARBA00022692"/>
    </source>
</evidence>
<dbReference type="SMART" id="SM00091">
    <property type="entry name" value="PAS"/>
    <property type="match status" value="1"/>
</dbReference>
<dbReference type="PROSITE" id="PS50109">
    <property type="entry name" value="HIS_KIN"/>
    <property type="match status" value="1"/>
</dbReference>
<dbReference type="GO" id="GO:0016787">
    <property type="term" value="F:hydrolase activity"/>
    <property type="evidence" value="ECO:0007669"/>
    <property type="project" value="UniProtKB-KW"/>
</dbReference>
<evidence type="ECO:0000256" key="5">
    <source>
        <dbReference type="ARBA" id="ARBA00022553"/>
    </source>
</evidence>
<evidence type="ECO:0000256" key="3">
    <source>
        <dbReference type="ARBA" id="ARBA00012438"/>
    </source>
</evidence>
<feature type="modified residue" description="4-aspartylphosphate" evidence="18">
    <location>
        <position position="1010"/>
    </location>
</feature>
<dbReference type="SUPFAM" id="SSF55874">
    <property type="entry name" value="ATPase domain of HSP90 chaperone/DNA topoisomerase II/histidine kinase"/>
    <property type="match status" value="1"/>
</dbReference>
<feature type="domain" description="Histidine kinase" evidence="20">
    <location>
        <begin position="592"/>
        <end position="813"/>
    </location>
</feature>
<evidence type="ECO:0000256" key="14">
    <source>
        <dbReference type="ARBA" id="ARBA00023136"/>
    </source>
</evidence>
<comment type="caution">
    <text evidence="23">The sequence shown here is derived from an EMBL/GenBank/DDBJ whole genome shotgun (WGS) entry which is preliminary data.</text>
</comment>
<dbReference type="Pfam" id="PF02518">
    <property type="entry name" value="HATPase_c"/>
    <property type="match status" value="1"/>
</dbReference>
<dbReference type="Proteomes" id="UP000318717">
    <property type="component" value="Unassembled WGS sequence"/>
</dbReference>
<evidence type="ECO:0000256" key="18">
    <source>
        <dbReference type="PROSITE-ProRule" id="PRU00169"/>
    </source>
</evidence>
<keyword evidence="5 18" id="KW-0597">Phosphoprotein</keyword>
<dbReference type="CDD" id="cd00082">
    <property type="entry name" value="HisKA"/>
    <property type="match status" value="1"/>
</dbReference>
<reference evidence="23 24" key="1">
    <citation type="submission" date="2019-06" db="EMBL/GenBank/DDBJ databases">
        <title>Whole genome shotgun sequence of Vibrio inusitatus NBRC 102082.</title>
        <authorList>
            <person name="Hosoyama A."/>
            <person name="Uohara A."/>
            <person name="Ohji S."/>
            <person name="Ichikawa N."/>
        </authorList>
    </citation>
    <scope>NUCLEOTIDE SEQUENCE [LARGE SCALE GENOMIC DNA]</scope>
    <source>
        <strain evidence="23 24">NBRC 102082</strain>
    </source>
</reference>
<keyword evidence="9" id="KW-0418">Kinase</keyword>
<dbReference type="RefSeq" id="WP_141344621.1">
    <property type="nucleotide sequence ID" value="NZ_BJLF01000004.1"/>
</dbReference>
<dbReference type="InterPro" id="IPR036890">
    <property type="entry name" value="HATPase_C_sf"/>
</dbReference>
<evidence type="ECO:0000259" key="20">
    <source>
        <dbReference type="PROSITE" id="PS50109"/>
    </source>
</evidence>
<dbReference type="GO" id="GO:0005524">
    <property type="term" value="F:ATP binding"/>
    <property type="evidence" value="ECO:0007669"/>
    <property type="project" value="UniProtKB-KW"/>
</dbReference>
<dbReference type="Gene3D" id="3.40.50.2300">
    <property type="match status" value="1"/>
</dbReference>
<dbReference type="InterPro" id="IPR001789">
    <property type="entry name" value="Sig_transdc_resp-reg_receiver"/>
</dbReference>
<evidence type="ECO:0000313" key="23">
    <source>
        <dbReference type="EMBL" id="GEA50224.1"/>
    </source>
</evidence>
<dbReference type="GO" id="GO:0000155">
    <property type="term" value="F:phosphorelay sensor kinase activity"/>
    <property type="evidence" value="ECO:0007669"/>
    <property type="project" value="InterPro"/>
</dbReference>
<dbReference type="Pfam" id="PF01627">
    <property type="entry name" value="Hpt"/>
    <property type="match status" value="1"/>
</dbReference>
<gene>
    <name evidence="23" type="ORF">VIN01S_10280</name>
</gene>
<dbReference type="CDD" id="cd17546">
    <property type="entry name" value="REC_hyHK_CKI1_RcsC-like"/>
    <property type="match status" value="1"/>
</dbReference>
<dbReference type="InterPro" id="IPR036097">
    <property type="entry name" value="HisK_dim/P_sf"/>
</dbReference>
<evidence type="ECO:0000313" key="24">
    <source>
        <dbReference type="Proteomes" id="UP000318717"/>
    </source>
</evidence>
<evidence type="ECO:0000256" key="10">
    <source>
        <dbReference type="ARBA" id="ARBA00022801"/>
    </source>
</evidence>
<dbReference type="InterPro" id="IPR036641">
    <property type="entry name" value="HPT_dom_sf"/>
</dbReference>
<evidence type="ECO:0000256" key="13">
    <source>
        <dbReference type="ARBA" id="ARBA00023012"/>
    </source>
</evidence>
<comment type="catalytic activity">
    <reaction evidence="1">
        <text>ATP + protein L-histidine = ADP + protein N-phospho-L-histidine.</text>
        <dbReference type="EC" id="2.7.13.3"/>
    </reaction>
</comment>
<dbReference type="GO" id="GO:0005886">
    <property type="term" value="C:plasma membrane"/>
    <property type="evidence" value="ECO:0007669"/>
    <property type="project" value="UniProtKB-SubCell"/>
</dbReference>
<dbReference type="InterPro" id="IPR035965">
    <property type="entry name" value="PAS-like_dom_sf"/>
</dbReference>
<dbReference type="SUPFAM" id="SSF47384">
    <property type="entry name" value="Homodimeric domain of signal transducing histidine kinase"/>
    <property type="match status" value="1"/>
</dbReference>
<dbReference type="FunFam" id="1.10.287.130:FF:000002">
    <property type="entry name" value="Two-component osmosensing histidine kinase"/>
    <property type="match status" value="1"/>
</dbReference>
<name>A0A4Y3HVC3_9VIBR</name>
<dbReference type="EC" id="2.7.13.3" evidence="3"/>
<feature type="modified residue" description="Phosphohistidine" evidence="17">
    <location>
        <position position="1149"/>
    </location>
</feature>
<evidence type="ECO:0000259" key="22">
    <source>
        <dbReference type="PROSITE" id="PS50894"/>
    </source>
</evidence>
<dbReference type="Gene3D" id="1.10.287.130">
    <property type="match status" value="1"/>
</dbReference>
<feature type="transmembrane region" description="Helical" evidence="19">
    <location>
        <begin position="87"/>
        <end position="107"/>
    </location>
</feature>
<dbReference type="PRINTS" id="PR00344">
    <property type="entry name" value="BCTRLSENSOR"/>
</dbReference>
<dbReference type="InterPro" id="IPR004358">
    <property type="entry name" value="Sig_transdc_His_kin-like_C"/>
</dbReference>
<evidence type="ECO:0000256" key="9">
    <source>
        <dbReference type="ARBA" id="ARBA00022777"/>
    </source>
</evidence>
<sequence>MANKLGQSLNRFMTVFVSLLIMTFLSSPSYANEVNVDLISETSINPLSQIGLGLLIIVMVLLVLSIFYRIFHNKHDSFFGEDRSKRLFTTLVLGLCFSMIVGIAVVLQNEKTNTLNSYNGRLDLAQNGIEIILQEWLGEKATNIKLLTDENFIILAQLLDDISTLDFPADEKAEIILNSPIQSRIRQHVRSRISLTPTTGFTLIGQNNLNLASTNDNYVGQKNALEVHSSSYLKRAWNGEIVLVPPVRSDKKPQLVTDNANLPSMFLLYPVKDENGNIFSLFSLTIDPTKGFTRNFRAAKVGQTGKVFGVDSKGFIITNSRSSSSIKDSNDILFNKVSPILLESIIELRANPEINDINFDEHITQQDQVVLTSIRWLPEYGFAIVAEITLKEVYSVFHTTRFVLIAFLLISVGLIISVSFFLLKVGTRSYEIMTKSNAELEEQIGARTFELNNKRQELLQILESSPIAVAIIQDSQPVYTNPRALELFKISKEQIHKYEVSKIYCSPDDRNKVYEELIENGAVVDKEMLLRKQNGTNFTGRVSYYKTHFNGKESVLFWAYDVSDMIELTTMLEQSREQEKQANQSKSQFLANMSHEIRTPMNAIIGMTHLALTRNQDSAVARYLSKVEQSSSTLLNLINDILDLSKIEAGKLELDNQPFSLKELMRRLADICTIKAVEKSIRLYFDIDFNVERHLISDDTRLFQILLNLTGNAIKFTQSGSVVVKVQLLTNYENEQQLRFSVVDSGIGISTEQKTRLFQSFHQADASTTRNFGGTGLGLSISKQLVEKMGGSLELESELDVGSTFYFDVILGIDLSHKRQWQESIKQSSSYHVWIQNENNTSNQLIQTAFHQFNTKVTFFNSIDEIENNIVATEDNTLLTVDKACSENVSDLKRFANKFNLNVVVSTDQDTRVDEFLNAGWRCLSNPSLPDEIYDAVFEISSTVKPNTENKNSKTIFKNARILLVEDNEINQELAVGILEPFEVDIDIASNGQQAIELAQKYEYPLVLMDIQMPIMDGYQATKILKESGYPSPIVAMTANVMDEDIKRAKEAGFDDHIGKPINMDKLKSVLSQYLETGAIDHTPSELPIIHSNAPNLFDANAGLGTVNGNRQLYTKLLSQFIDSTPDQLTLMDQNLQACDVSAVEMTAHTIKGLAASLGMSKLAHSAATIEEHLQSETPDVDYLIQQSALLKTRLKATTQQARLYLESVQESNDDSTPTKVINIDTQLVDLLEAIEAYEFEAQGILESLLSAILDTTTRQQLEAVKLAMSDFDYERAAQLLKELIRK</sequence>
<dbReference type="Pfam" id="PF00072">
    <property type="entry name" value="Response_reg"/>
    <property type="match status" value="1"/>
</dbReference>
<dbReference type="CDD" id="cd00130">
    <property type="entry name" value="PAS"/>
    <property type="match status" value="1"/>
</dbReference>
<keyword evidence="4" id="KW-1003">Cell membrane</keyword>
<evidence type="ECO:0000256" key="16">
    <source>
        <dbReference type="ARBA" id="ARBA00068150"/>
    </source>
</evidence>
<evidence type="ECO:0000256" key="8">
    <source>
        <dbReference type="ARBA" id="ARBA00022741"/>
    </source>
</evidence>
<evidence type="ECO:0000256" key="15">
    <source>
        <dbReference type="ARBA" id="ARBA00064003"/>
    </source>
</evidence>
<keyword evidence="10" id="KW-0378">Hydrolase</keyword>
<dbReference type="Pfam" id="PF13426">
    <property type="entry name" value="PAS_9"/>
    <property type="match status" value="1"/>
</dbReference>
<dbReference type="Gene3D" id="1.20.120.160">
    <property type="entry name" value="HPT domain"/>
    <property type="match status" value="1"/>
</dbReference>
<dbReference type="PANTHER" id="PTHR45339">
    <property type="entry name" value="HYBRID SIGNAL TRANSDUCTION HISTIDINE KINASE J"/>
    <property type="match status" value="1"/>
</dbReference>
<dbReference type="SMART" id="SM00073">
    <property type="entry name" value="HPT"/>
    <property type="match status" value="1"/>
</dbReference>
<dbReference type="InterPro" id="IPR005467">
    <property type="entry name" value="His_kinase_dom"/>
</dbReference>
<keyword evidence="24" id="KW-1185">Reference proteome</keyword>
<dbReference type="Gene3D" id="3.30.565.10">
    <property type="entry name" value="Histidine kinase-like ATPase, C-terminal domain"/>
    <property type="match status" value="1"/>
</dbReference>
<dbReference type="Gene3D" id="3.30.450.20">
    <property type="entry name" value="PAS domain"/>
    <property type="match status" value="1"/>
</dbReference>
<comment type="subcellular location">
    <subcellularLocation>
        <location evidence="2">Cell membrane</location>
        <topology evidence="2">Multi-pass membrane protein</topology>
    </subcellularLocation>
</comment>
<evidence type="ECO:0000256" key="17">
    <source>
        <dbReference type="PROSITE-ProRule" id="PRU00110"/>
    </source>
</evidence>
<keyword evidence="7 19" id="KW-0812">Transmembrane</keyword>